<proteinExistence type="predicted"/>
<evidence type="ECO:0000313" key="4">
    <source>
        <dbReference type="Proteomes" id="UP000823921"/>
    </source>
</evidence>
<dbReference type="Pfam" id="PF02608">
    <property type="entry name" value="Bmp"/>
    <property type="match status" value="1"/>
</dbReference>
<evidence type="ECO:0000256" key="1">
    <source>
        <dbReference type="ARBA" id="ARBA00022729"/>
    </source>
</evidence>
<gene>
    <name evidence="3" type="ORF">H9712_04840</name>
</gene>
<dbReference type="AlphaFoldDB" id="A0A9D2MLX8"/>
<evidence type="ECO:0000313" key="3">
    <source>
        <dbReference type="EMBL" id="HJB80289.1"/>
    </source>
</evidence>
<dbReference type="EMBL" id="DWXO01000048">
    <property type="protein sequence ID" value="HJB80289.1"/>
    <property type="molecule type" value="Genomic_DNA"/>
</dbReference>
<dbReference type="InterPro" id="IPR052910">
    <property type="entry name" value="ABC-Purine-Binding"/>
</dbReference>
<name>A0A9D2MLX8_9FIRM</name>
<comment type="caution">
    <text evidence="3">The sequence shown here is derived from an EMBL/GenBank/DDBJ whole genome shotgun (WGS) entry which is preliminary data.</text>
</comment>
<accession>A0A9D2MLX8</accession>
<dbReference type="Gene3D" id="3.40.50.2300">
    <property type="match status" value="3"/>
</dbReference>
<keyword evidence="1" id="KW-0732">Signal</keyword>
<dbReference type="GO" id="GO:0005886">
    <property type="term" value="C:plasma membrane"/>
    <property type="evidence" value="ECO:0007669"/>
    <property type="project" value="InterPro"/>
</dbReference>
<dbReference type="PANTHER" id="PTHR43208:SF1">
    <property type="entry name" value="ABC TRANSPORTER SUBSTRATE-BINDING PROTEIN"/>
    <property type="match status" value="1"/>
</dbReference>
<sequence>MPVLEEYLNALRMAQKEIKASAARGEDTGLRVLPGDPEELAMRRESLGVVEVPTDLIVGTCNQLRRDSFSPGFYPALEADSEFAGKWAALCQAHLNEGIRDPIKAVEYLNRFYVVEGHKRVSVLKYYGAITIPAVVTRLLPRPSDDPEVTAYYEFLNFYQITGLNFLVFRRPGEYRELLEAMGRPSREAWSAEEIHNFRSFYYMFRDACLRENADQQYISLAFLVYVKLFGYQASRGKLSTQIARELPMIRQEVRNRLENAGVTLMLEDTVKKPLFPFHPIGERLCAAFIHAGSSDTSRWVYEHECGRYLLEDTMHDQLYTLSYENAVTEQAAEEAINDAVAKGADLIFTTDPSLLLPSVKQAVRHPEVKFFNCSLNNSYPSVRTYYPRMYEAKFIKGAIAGTLSRSGWVGYVADYPTFGTIASINAFAQGARMVNANARVLLSWNSLKEGGGIDSLRAKGIVYIDYLDRLAANAGPRSRELHNLAMIHCDWGRFYQSLVRRVLDGSWKKESRGSSAISYWWGLNQKMVDVLCSRRLPAGTRRLAGVLRDAIRAERLDPFYGVLMNQQGHVVYGDDGPLPAQQILSMNWLSTYVEGSIPKPEELTDQARAWMRVQGFEEAGLK</sequence>
<protein>
    <submittedName>
        <fullName evidence="3">BMP family ABC transporter substrate-binding protein</fullName>
    </submittedName>
</protein>
<organism evidence="3 4">
    <name type="scientific">Candidatus Flavonifractor intestinigallinarum</name>
    <dbReference type="NCBI Taxonomy" id="2838586"/>
    <lineage>
        <taxon>Bacteria</taxon>
        <taxon>Bacillati</taxon>
        <taxon>Bacillota</taxon>
        <taxon>Clostridia</taxon>
        <taxon>Eubacteriales</taxon>
        <taxon>Oscillospiraceae</taxon>
        <taxon>Flavonifractor</taxon>
    </lineage>
</organism>
<reference evidence="3" key="1">
    <citation type="journal article" date="2021" name="PeerJ">
        <title>Extensive microbial diversity within the chicken gut microbiome revealed by metagenomics and culture.</title>
        <authorList>
            <person name="Gilroy R."/>
            <person name="Ravi A."/>
            <person name="Getino M."/>
            <person name="Pursley I."/>
            <person name="Horton D.L."/>
            <person name="Alikhan N.F."/>
            <person name="Baker D."/>
            <person name="Gharbi K."/>
            <person name="Hall N."/>
            <person name="Watson M."/>
            <person name="Adriaenssens E.M."/>
            <person name="Foster-Nyarko E."/>
            <person name="Jarju S."/>
            <person name="Secka A."/>
            <person name="Antonio M."/>
            <person name="Oren A."/>
            <person name="Chaudhuri R.R."/>
            <person name="La Ragione R."/>
            <person name="Hildebrand F."/>
            <person name="Pallen M.J."/>
        </authorList>
    </citation>
    <scope>NUCLEOTIDE SEQUENCE</scope>
    <source>
        <strain evidence="3">CHK192-8294</strain>
    </source>
</reference>
<reference evidence="3" key="2">
    <citation type="submission" date="2021-04" db="EMBL/GenBank/DDBJ databases">
        <authorList>
            <person name="Gilroy R."/>
        </authorList>
    </citation>
    <scope>NUCLEOTIDE SEQUENCE</scope>
    <source>
        <strain evidence="3">CHK192-8294</strain>
    </source>
</reference>
<feature type="domain" description="ABC transporter substrate-binding protein PnrA-like" evidence="2">
    <location>
        <begin position="289"/>
        <end position="445"/>
    </location>
</feature>
<dbReference type="Proteomes" id="UP000823921">
    <property type="component" value="Unassembled WGS sequence"/>
</dbReference>
<dbReference type="SUPFAM" id="SSF110849">
    <property type="entry name" value="ParB/Sulfiredoxin"/>
    <property type="match status" value="1"/>
</dbReference>
<evidence type="ECO:0000259" key="2">
    <source>
        <dbReference type="Pfam" id="PF02608"/>
    </source>
</evidence>
<dbReference type="PANTHER" id="PTHR43208">
    <property type="entry name" value="ABC TRANSPORTER SUBSTRATE-BINDING PROTEIN"/>
    <property type="match status" value="1"/>
</dbReference>
<dbReference type="InterPro" id="IPR036086">
    <property type="entry name" value="ParB/Sulfiredoxin_sf"/>
</dbReference>
<dbReference type="InterPro" id="IPR003760">
    <property type="entry name" value="PnrA-like"/>
</dbReference>